<dbReference type="GO" id="GO:0005737">
    <property type="term" value="C:cytoplasm"/>
    <property type="evidence" value="ECO:0007669"/>
    <property type="project" value="UniProtKB-ARBA"/>
</dbReference>
<evidence type="ECO:0000256" key="2">
    <source>
        <dbReference type="ARBA" id="ARBA00023034"/>
    </source>
</evidence>
<keyword evidence="3" id="KW-0446">Lipid-binding</keyword>
<dbReference type="Pfam" id="PF05719">
    <property type="entry name" value="GPP34"/>
    <property type="match status" value="1"/>
</dbReference>
<dbReference type="InterPro" id="IPR038261">
    <property type="entry name" value="GPP34-like_sf"/>
</dbReference>
<dbReference type="EMBL" id="FNFM01000002">
    <property type="protein sequence ID" value="SDJ86726.1"/>
    <property type="molecule type" value="Genomic_DNA"/>
</dbReference>
<comment type="subcellular location">
    <subcellularLocation>
        <location evidence="1">Golgi apparatus membrane</location>
        <topology evidence="1">Peripheral membrane protein</topology>
        <orientation evidence="1">Cytoplasmic side</orientation>
    </subcellularLocation>
</comment>
<evidence type="ECO:0000256" key="3">
    <source>
        <dbReference type="ARBA" id="ARBA00023121"/>
    </source>
</evidence>
<protein>
    <submittedName>
        <fullName evidence="5">Golgi phosphoprotein 3 (GPP34)</fullName>
    </submittedName>
</protein>
<evidence type="ECO:0000256" key="1">
    <source>
        <dbReference type="ARBA" id="ARBA00004255"/>
    </source>
</evidence>
<dbReference type="GO" id="GO:0070273">
    <property type="term" value="F:phosphatidylinositol-4-phosphate binding"/>
    <property type="evidence" value="ECO:0007669"/>
    <property type="project" value="InterPro"/>
</dbReference>
<dbReference type="RefSeq" id="WP_176797814.1">
    <property type="nucleotide sequence ID" value="NZ_FNFM01000002.1"/>
</dbReference>
<dbReference type="InterPro" id="IPR008628">
    <property type="entry name" value="GPP34-like"/>
</dbReference>
<keyword evidence="2" id="KW-0333">Golgi apparatus</keyword>
<gene>
    <name evidence="5" type="ORF">SAMN04487820_102438</name>
</gene>
<keyword evidence="6" id="KW-1185">Reference proteome</keyword>
<accession>A0A1G8X8T2</accession>
<evidence type="ECO:0000313" key="6">
    <source>
        <dbReference type="Proteomes" id="UP000199213"/>
    </source>
</evidence>
<dbReference type="Gene3D" id="1.10.3630.10">
    <property type="entry name" value="yeast vps74-n-term truncation variant domain like"/>
    <property type="match status" value="1"/>
</dbReference>
<reference evidence="6" key="1">
    <citation type="submission" date="2016-10" db="EMBL/GenBank/DDBJ databases">
        <authorList>
            <person name="Varghese N."/>
            <person name="Submissions S."/>
        </authorList>
    </citation>
    <scope>NUCLEOTIDE SEQUENCE [LARGE SCALE GENOMIC DNA]</scope>
    <source>
        <strain evidence="6">DSM 45460</strain>
    </source>
</reference>
<name>A0A1G8X8T2_ACTMZ</name>
<dbReference type="GO" id="GO:0012505">
    <property type="term" value="C:endomembrane system"/>
    <property type="evidence" value="ECO:0007669"/>
    <property type="project" value="UniProtKB-ARBA"/>
</dbReference>
<evidence type="ECO:0000256" key="4">
    <source>
        <dbReference type="ARBA" id="ARBA00023136"/>
    </source>
</evidence>
<evidence type="ECO:0000313" key="5">
    <source>
        <dbReference type="EMBL" id="SDJ86726.1"/>
    </source>
</evidence>
<sequence>MEAHLSLSLPAQIVLLLHGPDGRQHHGVNHQVLTPAAELAELVLYGRAELNRSALGGVKIGLLDSTPVGFEPLERPLSALAGRIEGKGKPLPFHTWLSERRGAFREQRWALRQQGYLEYEPEKLLGFIPRDRYRPHGPLQQELIGELGQLARGERSPDDRLALLVAIVHPAGLPRRLLGFDRSQGRRLKHIAKGQDLEGAVSAAVAATGAAIGAAVAGGAGGGDGGGGDGGGGS</sequence>
<dbReference type="Proteomes" id="UP000199213">
    <property type="component" value="Unassembled WGS sequence"/>
</dbReference>
<dbReference type="AlphaFoldDB" id="A0A1G8X8T2"/>
<keyword evidence="4" id="KW-0472">Membrane</keyword>
<proteinExistence type="predicted"/>
<organism evidence="5 6">
    <name type="scientific">Actinopolyspora mzabensis</name>
    <dbReference type="NCBI Taxonomy" id="995066"/>
    <lineage>
        <taxon>Bacteria</taxon>
        <taxon>Bacillati</taxon>
        <taxon>Actinomycetota</taxon>
        <taxon>Actinomycetes</taxon>
        <taxon>Actinopolysporales</taxon>
        <taxon>Actinopolysporaceae</taxon>
        <taxon>Actinopolyspora</taxon>
    </lineage>
</organism>